<dbReference type="Proteomes" id="UP000697127">
    <property type="component" value="Unassembled WGS sequence"/>
</dbReference>
<comment type="caution">
    <text evidence="9">The sequence shown here is derived from an EMBL/GenBank/DDBJ whole genome shotgun (WGS) entry which is preliminary data.</text>
</comment>
<evidence type="ECO:0000256" key="8">
    <source>
        <dbReference type="SAM" id="MobiDB-lite"/>
    </source>
</evidence>
<accession>A0A9P6WJ68</accession>
<keyword evidence="5" id="KW-0067">ATP-binding</keyword>
<organism evidence="9 10">
    <name type="scientific">Pichia californica</name>
    <dbReference type="NCBI Taxonomy" id="460514"/>
    <lineage>
        <taxon>Eukaryota</taxon>
        <taxon>Fungi</taxon>
        <taxon>Dikarya</taxon>
        <taxon>Ascomycota</taxon>
        <taxon>Saccharomycotina</taxon>
        <taxon>Pichiomycetes</taxon>
        <taxon>Pichiales</taxon>
        <taxon>Pichiaceae</taxon>
        <taxon>Pichia</taxon>
    </lineage>
</organism>
<dbReference type="Pfam" id="PF20143">
    <property type="entry name" value="NAD_kinase_C"/>
    <property type="match status" value="1"/>
</dbReference>
<evidence type="ECO:0000256" key="7">
    <source>
        <dbReference type="ARBA" id="ARBA00023027"/>
    </source>
</evidence>
<protein>
    <submittedName>
        <fullName evidence="9">NAD(+) kinase</fullName>
    </submittedName>
</protein>
<evidence type="ECO:0000313" key="10">
    <source>
        <dbReference type="Proteomes" id="UP000697127"/>
    </source>
</evidence>
<dbReference type="InterPro" id="IPR017438">
    <property type="entry name" value="ATP-NAD_kinase_N"/>
</dbReference>
<evidence type="ECO:0000256" key="1">
    <source>
        <dbReference type="ARBA" id="ARBA00010995"/>
    </source>
</evidence>
<dbReference type="PANTHER" id="PTHR20275:SF0">
    <property type="entry name" value="NAD KINASE"/>
    <property type="match status" value="1"/>
</dbReference>
<dbReference type="GO" id="GO:0003951">
    <property type="term" value="F:NAD+ kinase activity"/>
    <property type="evidence" value="ECO:0007669"/>
    <property type="project" value="InterPro"/>
</dbReference>
<feature type="compositionally biased region" description="Acidic residues" evidence="8">
    <location>
        <begin position="485"/>
        <end position="506"/>
    </location>
</feature>
<keyword evidence="2" id="KW-0808">Transferase</keyword>
<feature type="region of interest" description="Disordered" evidence="8">
    <location>
        <begin position="40"/>
        <end position="61"/>
    </location>
</feature>
<proteinExistence type="inferred from homology"/>
<dbReference type="Pfam" id="PF01513">
    <property type="entry name" value="NAD_kinase"/>
    <property type="match status" value="1"/>
</dbReference>
<comment type="similarity">
    <text evidence="1">Belongs to the NAD kinase family.</text>
</comment>
<evidence type="ECO:0000256" key="6">
    <source>
        <dbReference type="ARBA" id="ARBA00022857"/>
    </source>
</evidence>
<evidence type="ECO:0000256" key="4">
    <source>
        <dbReference type="ARBA" id="ARBA00022777"/>
    </source>
</evidence>
<dbReference type="InterPro" id="IPR002504">
    <property type="entry name" value="NADK"/>
</dbReference>
<dbReference type="EMBL" id="PUHW01000215">
    <property type="protein sequence ID" value="KAG0687794.1"/>
    <property type="molecule type" value="Genomic_DNA"/>
</dbReference>
<dbReference type="HAMAP" id="MF_00361">
    <property type="entry name" value="NAD_kinase"/>
    <property type="match status" value="1"/>
</dbReference>
<dbReference type="InterPro" id="IPR016064">
    <property type="entry name" value="NAD/diacylglycerol_kinase_sf"/>
</dbReference>
<dbReference type="Gene3D" id="2.60.200.30">
    <property type="entry name" value="Probable inorganic polyphosphate/atp-NAD kinase, domain 2"/>
    <property type="match status" value="1"/>
</dbReference>
<dbReference type="GO" id="GO:0005524">
    <property type="term" value="F:ATP binding"/>
    <property type="evidence" value="ECO:0007669"/>
    <property type="project" value="UniProtKB-KW"/>
</dbReference>
<dbReference type="PANTHER" id="PTHR20275">
    <property type="entry name" value="NAD KINASE"/>
    <property type="match status" value="1"/>
</dbReference>
<keyword evidence="10" id="KW-1185">Reference proteome</keyword>
<keyword evidence="7" id="KW-0520">NAD</keyword>
<keyword evidence="4 9" id="KW-0418">Kinase</keyword>
<feature type="region of interest" description="Disordered" evidence="8">
    <location>
        <begin position="480"/>
        <end position="506"/>
    </location>
</feature>
<dbReference type="Gene3D" id="3.40.50.10330">
    <property type="entry name" value="Probable inorganic polyphosphate/atp-NAD kinase, domain 1"/>
    <property type="match status" value="1"/>
</dbReference>
<dbReference type="InterPro" id="IPR017437">
    <property type="entry name" value="ATP-NAD_kinase_PpnK-typ_C"/>
</dbReference>
<feature type="compositionally biased region" description="Low complexity" evidence="8">
    <location>
        <begin position="40"/>
        <end position="53"/>
    </location>
</feature>
<evidence type="ECO:0000256" key="2">
    <source>
        <dbReference type="ARBA" id="ARBA00022679"/>
    </source>
</evidence>
<dbReference type="GO" id="GO:0006741">
    <property type="term" value="P:NADP+ biosynthetic process"/>
    <property type="evidence" value="ECO:0007669"/>
    <property type="project" value="InterPro"/>
</dbReference>
<evidence type="ECO:0000313" key="9">
    <source>
        <dbReference type="EMBL" id="KAG0687794.1"/>
    </source>
</evidence>
<sequence>MSDNPIPTRFIRRTSSSVQKIPILHEALTKEAQHALSTSSSSVSSTLSSTTSLANSAGTPNLQHNICGTSTNYNHSGLSIPTTTSRNLGYKENNEYEKIVKDAENDCTLINTLSDTQGLRAVKSHMDLAKTAHSVRALAKRLNRATIRLSLNSVLIITKARDNSLVYLTKEMTEWLLTTYPSLNVYVDGKLENSHRLDAAGLIKDIPNYNDRLKFWTKSMIKKGNVQFDFVVTLGGDGTVLHASTLFQNAVPPIIPFALGSLGFLTSFEYENFREILHNAITQGVKTDLRMRFTCRVHKANGDVVCEQQVLNELTVDRGPSPYVTMLELYDDDNLLTVAQADGLIIATPTGSTAYSLSAGGSLVHPEVSCMCITPICPHTLSFRPIMVPDSIQLKVKVPLRSRSTAWAAFDGRERVHIDVGDYVSVCASRYPFPTVKNSKDQYFESVSRVLNWNSRKEQKSFKHLLSDKNKKMCDLDDNIKEDTGMDSENETAWDIDYSDTENEIS</sequence>
<reference evidence="9" key="1">
    <citation type="submission" date="2020-11" db="EMBL/GenBank/DDBJ databases">
        <title>Kefir isolates.</title>
        <authorList>
            <person name="Marcisauskas S."/>
            <person name="Kim Y."/>
            <person name="Blasche S."/>
        </authorList>
    </citation>
    <scope>NUCLEOTIDE SEQUENCE</scope>
    <source>
        <strain evidence="9">Olga-1</strain>
    </source>
</reference>
<gene>
    <name evidence="9" type="primary">UTR1</name>
    <name evidence="9" type="ORF">C6P40_001856</name>
</gene>
<dbReference type="SUPFAM" id="SSF111331">
    <property type="entry name" value="NAD kinase/diacylglycerol kinase-like"/>
    <property type="match status" value="1"/>
</dbReference>
<dbReference type="FunFam" id="2.60.200.30:FF:000009">
    <property type="entry name" value="Poly(P)/ATP NAD kinase"/>
    <property type="match status" value="1"/>
</dbReference>
<keyword evidence="3" id="KW-0547">Nucleotide-binding</keyword>
<dbReference type="GO" id="GO:0019674">
    <property type="term" value="P:NAD+ metabolic process"/>
    <property type="evidence" value="ECO:0007669"/>
    <property type="project" value="InterPro"/>
</dbReference>
<name>A0A9P6WJ68_9ASCO</name>
<dbReference type="AlphaFoldDB" id="A0A9P6WJ68"/>
<dbReference type="OrthoDB" id="24581at2759"/>
<evidence type="ECO:0000256" key="5">
    <source>
        <dbReference type="ARBA" id="ARBA00022840"/>
    </source>
</evidence>
<evidence type="ECO:0000256" key="3">
    <source>
        <dbReference type="ARBA" id="ARBA00022741"/>
    </source>
</evidence>
<keyword evidence="6" id="KW-0521">NADP</keyword>